<dbReference type="InterPro" id="IPR036236">
    <property type="entry name" value="Znf_C2H2_sf"/>
</dbReference>
<dbReference type="GO" id="GO:0000981">
    <property type="term" value="F:DNA-binding transcription factor activity, RNA polymerase II-specific"/>
    <property type="evidence" value="ECO:0007669"/>
    <property type="project" value="InterPro"/>
</dbReference>
<dbReference type="PROSITE" id="PS00028">
    <property type="entry name" value="ZINC_FINGER_C2H2_1"/>
    <property type="match status" value="2"/>
</dbReference>
<dbReference type="GO" id="GO:0006351">
    <property type="term" value="P:DNA-templated transcription"/>
    <property type="evidence" value="ECO:0007669"/>
    <property type="project" value="InterPro"/>
</dbReference>
<accession>A0AAE0TUL5</accession>
<dbReference type="GO" id="GO:0008270">
    <property type="term" value="F:zinc ion binding"/>
    <property type="evidence" value="ECO:0007669"/>
    <property type="project" value="UniProtKB-KW"/>
</dbReference>
<feature type="compositionally biased region" description="Polar residues" evidence="8">
    <location>
        <begin position="951"/>
        <end position="970"/>
    </location>
</feature>
<evidence type="ECO:0000256" key="4">
    <source>
        <dbReference type="ARBA" id="ARBA00022771"/>
    </source>
</evidence>
<keyword evidence="4 7" id="KW-0863">Zinc-finger</keyword>
<name>A0AAE0TUL5_9PEZI</name>
<dbReference type="FunFam" id="3.30.160.60:FF:000576">
    <property type="entry name" value="C2H2 transcription factor (AmdX)"/>
    <property type="match status" value="1"/>
</dbReference>
<keyword evidence="6" id="KW-0539">Nucleus</keyword>
<dbReference type="Proteomes" id="UP001287356">
    <property type="component" value="Unassembled WGS sequence"/>
</dbReference>
<reference evidence="10" key="2">
    <citation type="submission" date="2023-06" db="EMBL/GenBank/DDBJ databases">
        <authorList>
            <consortium name="Lawrence Berkeley National Laboratory"/>
            <person name="Haridas S."/>
            <person name="Hensen N."/>
            <person name="Bonometti L."/>
            <person name="Westerberg I."/>
            <person name="Brannstrom I.O."/>
            <person name="Guillou S."/>
            <person name="Cros-Aarteil S."/>
            <person name="Calhoun S."/>
            <person name="Kuo A."/>
            <person name="Mondo S."/>
            <person name="Pangilinan J."/>
            <person name="Riley R."/>
            <person name="Labutti K."/>
            <person name="Andreopoulos B."/>
            <person name="Lipzen A."/>
            <person name="Chen C."/>
            <person name="Yanf M."/>
            <person name="Daum C."/>
            <person name="Ng V."/>
            <person name="Clum A."/>
            <person name="Steindorff A."/>
            <person name="Ohm R."/>
            <person name="Martin F."/>
            <person name="Silar P."/>
            <person name="Natvig D."/>
            <person name="Lalanne C."/>
            <person name="Gautier V."/>
            <person name="Ament-Velasquez S.L."/>
            <person name="Kruys A."/>
            <person name="Hutchinson M.I."/>
            <person name="Powell A.J."/>
            <person name="Barry K."/>
            <person name="Miller A.N."/>
            <person name="Grigoriev I.V."/>
            <person name="Debuchy R."/>
            <person name="Gladieux P."/>
            <person name="Thoren M.H."/>
            <person name="Johannesson H."/>
        </authorList>
    </citation>
    <scope>NUCLEOTIDE SEQUENCE</scope>
    <source>
        <strain evidence="10">CBS 958.72</strain>
    </source>
</reference>
<dbReference type="AlphaFoldDB" id="A0AAE0TUL5"/>
<evidence type="ECO:0000256" key="7">
    <source>
        <dbReference type="PROSITE-ProRule" id="PRU00042"/>
    </source>
</evidence>
<evidence type="ECO:0000256" key="8">
    <source>
        <dbReference type="SAM" id="MobiDB-lite"/>
    </source>
</evidence>
<comment type="caution">
    <text evidence="10">The sequence shown here is derived from an EMBL/GenBank/DDBJ whole genome shotgun (WGS) entry which is preliminary data.</text>
</comment>
<evidence type="ECO:0000256" key="3">
    <source>
        <dbReference type="ARBA" id="ARBA00022737"/>
    </source>
</evidence>
<dbReference type="GO" id="GO:0000978">
    <property type="term" value="F:RNA polymerase II cis-regulatory region sequence-specific DNA binding"/>
    <property type="evidence" value="ECO:0007669"/>
    <property type="project" value="InterPro"/>
</dbReference>
<feature type="compositionally biased region" description="Polar residues" evidence="8">
    <location>
        <begin position="977"/>
        <end position="1015"/>
    </location>
</feature>
<feature type="region of interest" description="Disordered" evidence="8">
    <location>
        <begin position="947"/>
        <end position="1016"/>
    </location>
</feature>
<evidence type="ECO:0000313" key="11">
    <source>
        <dbReference type="Proteomes" id="UP001287356"/>
    </source>
</evidence>
<keyword evidence="5" id="KW-0862">Zinc</keyword>
<evidence type="ECO:0000256" key="6">
    <source>
        <dbReference type="ARBA" id="ARBA00023242"/>
    </source>
</evidence>
<evidence type="ECO:0000313" key="10">
    <source>
        <dbReference type="EMBL" id="KAK3380466.1"/>
    </source>
</evidence>
<evidence type="ECO:0000256" key="5">
    <source>
        <dbReference type="ARBA" id="ARBA00022833"/>
    </source>
</evidence>
<evidence type="ECO:0000259" key="9">
    <source>
        <dbReference type="PROSITE" id="PS50157"/>
    </source>
</evidence>
<sequence length="1199" mass="129485">MTVSNDAGSNLEAVAAVASATAVMSNASASPSGAAPSVPAGDEAASTITVNTKTPTNFPPPKTDKPRPHICGTCQRSFARLEHLKRHERSHTKEKPFECPECTRCFARRDLLLRHQQKLHQTTTPSSRPRNRRESASGATPGARVRKNSVAGTNAAAAAAATSSMRPRANTISHIDGAAMQILAAANAQVARGMPPTHSRHPSLVGLPMHNHIDHAYGMASALVQRGVAHGLPKLETHGINGMDFSGGLRTAPAMAFHGDFDFEGLLYGTSARSTINPNALHYNDSPPSMALDSMSPFPHGLPDMGTGQSLDDGFDWLNGFDHQMSFNTGTNENAVDGSSPSAISTTSQSLSDVMVDGSNHHTSAVGSSSMWAPAIMGPPQMSNPFSLDIGGSVFPDLLNGAPLSPQPPSKNMSDAYFSTPPPSMSSLSPSVISGLNSQNLNQTLNFGAGPETPSSMNGSNHGTLPVSTITDSTRNAILGALSASQASQFGARRYSFATPSSPLTTQPSTTTPSDHHSSGLPSTHDLQRYVGAYLRYFHPHLPFVHVPTLSFEIPSQSANGRSSGIGGSGCLLLSMAAIGALYEMEHQTSTDLFGLARKMITLYLEEMRKANVRKADFRRTPSSDQNSQQQDNSVETPVWLVQAMLLNVVYGHNCGDKLSGEIASNHAAALVSLAQGAELLRPARVESSSDIDMMDADSGWNGNARKEYDEQAEWLRWKAMEERKRTLYAVFILSSMLVSAYNHKPALTNSEILLDLPCDEDFFSAESSHSFHSKGGVSAANHNRITFHDALGELLRTTEKQQKLALNSGHQVFGSAVNINDLPKTNLKPSTFGCLVLINALHNYIWETRQRHHNKVWTNEETEKMHRHIEPALRAWQAAWANNPHHSPERPNPFGMGPLSADAIPLLDLAYVRLFVNLSKSKEKFWQRDWDGMADELARGSEIVQHAEHSPTSNPDSTVTDPSDASGPSSLFVDSPPTQSSSPEFSASKFPSSGTINPALTHQPHSQSQASNRLMSRREKHLRKAAYFAAESLAFSDKLGVTFANLTSRELPLQSAMCAFDCAQVLAEWVATLQDRVGRYLGIIGQDDVDLSQVPAIMLLEEEDAKLLGKIQEILHGAEMKMKMDIASGSGIAGLNDGVDGGIQMDDHAGYASKILRVTAYMFDKATVWPVTRLITSCLETHANHMRARAEKSIMALE</sequence>
<evidence type="ECO:0000256" key="2">
    <source>
        <dbReference type="ARBA" id="ARBA00022723"/>
    </source>
</evidence>
<dbReference type="FunFam" id="3.30.160.60:FF:000343">
    <property type="entry name" value="C2H2 transcription factor (AmdX)"/>
    <property type="match status" value="1"/>
</dbReference>
<dbReference type="InterPro" id="IPR007219">
    <property type="entry name" value="XnlR_reg_dom"/>
</dbReference>
<feature type="region of interest" description="Disordered" evidence="8">
    <location>
        <begin position="27"/>
        <end position="70"/>
    </location>
</feature>
<keyword evidence="3" id="KW-0677">Repeat</keyword>
<feature type="region of interest" description="Disordered" evidence="8">
    <location>
        <begin position="498"/>
        <end position="523"/>
    </location>
</feature>
<dbReference type="Gene3D" id="3.30.160.60">
    <property type="entry name" value="Classic Zinc Finger"/>
    <property type="match status" value="2"/>
</dbReference>
<dbReference type="Pfam" id="PF00096">
    <property type="entry name" value="zf-C2H2"/>
    <property type="match status" value="2"/>
</dbReference>
<dbReference type="SUPFAM" id="SSF57667">
    <property type="entry name" value="beta-beta-alpha zinc fingers"/>
    <property type="match status" value="1"/>
</dbReference>
<feature type="compositionally biased region" description="Low complexity" evidence="8">
    <location>
        <begin position="27"/>
        <end position="40"/>
    </location>
</feature>
<dbReference type="GO" id="GO:0000785">
    <property type="term" value="C:chromatin"/>
    <property type="evidence" value="ECO:0007669"/>
    <property type="project" value="TreeGrafter"/>
</dbReference>
<feature type="domain" description="C2H2-type" evidence="9">
    <location>
        <begin position="69"/>
        <end position="96"/>
    </location>
</feature>
<dbReference type="CDD" id="cd12148">
    <property type="entry name" value="fungal_TF_MHR"/>
    <property type="match status" value="1"/>
</dbReference>
<keyword evidence="11" id="KW-1185">Reference proteome</keyword>
<dbReference type="GO" id="GO:0005634">
    <property type="term" value="C:nucleus"/>
    <property type="evidence" value="ECO:0007669"/>
    <property type="project" value="UniProtKB-SubCell"/>
</dbReference>
<comment type="subcellular location">
    <subcellularLocation>
        <location evidence="1">Nucleus</location>
    </subcellularLocation>
</comment>
<proteinExistence type="predicted"/>
<dbReference type="PROSITE" id="PS50157">
    <property type="entry name" value="ZINC_FINGER_C2H2_2"/>
    <property type="match status" value="2"/>
</dbReference>
<dbReference type="SMART" id="SM00355">
    <property type="entry name" value="ZnF_C2H2"/>
    <property type="match status" value="2"/>
</dbReference>
<feature type="compositionally biased region" description="Low complexity" evidence="8">
    <location>
        <begin position="499"/>
        <end position="513"/>
    </location>
</feature>
<dbReference type="EMBL" id="JAULSN010000002">
    <property type="protein sequence ID" value="KAK3380466.1"/>
    <property type="molecule type" value="Genomic_DNA"/>
</dbReference>
<dbReference type="PANTHER" id="PTHR40626:SF13">
    <property type="entry name" value="RESPIRATION FACTOR 2-RELATED"/>
    <property type="match status" value="1"/>
</dbReference>
<gene>
    <name evidence="10" type="ORF">B0T24DRAFT_590931</name>
</gene>
<evidence type="ECO:0000256" key="1">
    <source>
        <dbReference type="ARBA" id="ARBA00004123"/>
    </source>
</evidence>
<dbReference type="PANTHER" id="PTHR40626">
    <property type="entry name" value="MIP31509P"/>
    <property type="match status" value="1"/>
</dbReference>
<dbReference type="Pfam" id="PF04082">
    <property type="entry name" value="Fungal_trans"/>
    <property type="match status" value="1"/>
</dbReference>
<dbReference type="InterPro" id="IPR051059">
    <property type="entry name" value="VerF-like"/>
</dbReference>
<feature type="domain" description="C2H2-type" evidence="9">
    <location>
        <begin position="97"/>
        <end position="125"/>
    </location>
</feature>
<dbReference type="InterPro" id="IPR013087">
    <property type="entry name" value="Znf_C2H2_type"/>
</dbReference>
<organism evidence="10 11">
    <name type="scientific">Lasiosphaeria ovina</name>
    <dbReference type="NCBI Taxonomy" id="92902"/>
    <lineage>
        <taxon>Eukaryota</taxon>
        <taxon>Fungi</taxon>
        <taxon>Dikarya</taxon>
        <taxon>Ascomycota</taxon>
        <taxon>Pezizomycotina</taxon>
        <taxon>Sordariomycetes</taxon>
        <taxon>Sordariomycetidae</taxon>
        <taxon>Sordariales</taxon>
        <taxon>Lasiosphaeriaceae</taxon>
        <taxon>Lasiosphaeria</taxon>
    </lineage>
</organism>
<feature type="region of interest" description="Disordered" evidence="8">
    <location>
        <begin position="118"/>
        <end position="151"/>
    </location>
</feature>
<protein>
    <submittedName>
        <fullName evidence="10">Fungal-specific transcription factor domain-containing protein</fullName>
    </submittedName>
</protein>
<reference evidence="10" key="1">
    <citation type="journal article" date="2023" name="Mol. Phylogenet. Evol.">
        <title>Genome-scale phylogeny and comparative genomics of the fungal order Sordariales.</title>
        <authorList>
            <person name="Hensen N."/>
            <person name="Bonometti L."/>
            <person name="Westerberg I."/>
            <person name="Brannstrom I.O."/>
            <person name="Guillou S."/>
            <person name="Cros-Aarteil S."/>
            <person name="Calhoun S."/>
            <person name="Haridas S."/>
            <person name="Kuo A."/>
            <person name="Mondo S."/>
            <person name="Pangilinan J."/>
            <person name="Riley R."/>
            <person name="LaButti K."/>
            <person name="Andreopoulos B."/>
            <person name="Lipzen A."/>
            <person name="Chen C."/>
            <person name="Yan M."/>
            <person name="Daum C."/>
            <person name="Ng V."/>
            <person name="Clum A."/>
            <person name="Steindorff A."/>
            <person name="Ohm R.A."/>
            <person name="Martin F."/>
            <person name="Silar P."/>
            <person name="Natvig D.O."/>
            <person name="Lalanne C."/>
            <person name="Gautier V."/>
            <person name="Ament-Velasquez S.L."/>
            <person name="Kruys A."/>
            <person name="Hutchinson M.I."/>
            <person name="Powell A.J."/>
            <person name="Barry K."/>
            <person name="Miller A.N."/>
            <person name="Grigoriev I.V."/>
            <person name="Debuchy R."/>
            <person name="Gladieux P."/>
            <person name="Hiltunen Thoren M."/>
            <person name="Johannesson H."/>
        </authorList>
    </citation>
    <scope>NUCLEOTIDE SEQUENCE</scope>
    <source>
        <strain evidence="10">CBS 958.72</strain>
    </source>
</reference>
<keyword evidence="2" id="KW-0479">Metal-binding</keyword>